<dbReference type="EMBL" id="CM037617">
    <property type="protein sequence ID" value="KAH8005759.1"/>
    <property type="molecule type" value="Genomic_DNA"/>
</dbReference>
<comment type="caution">
    <text evidence="1">The sequence shown here is derived from an EMBL/GenBank/DDBJ whole genome shotgun (WGS) entry which is preliminary data.</text>
</comment>
<accession>A0ACB8FKF3</accession>
<evidence type="ECO:0000313" key="1">
    <source>
        <dbReference type="EMBL" id="KAH8005759.1"/>
    </source>
</evidence>
<protein>
    <submittedName>
        <fullName evidence="1">Forkhead box protein K1</fullName>
    </submittedName>
</protein>
<sequence>MLTRNAKCTFRFPSTVIKIQFTSFYHKEEEVKEEASSPPLRPLYPQMSPLKIHILEPDLRSLVSPLPSPTGTISTGNWATEVQGPRSNPTVTGF</sequence>
<proteinExistence type="predicted"/>
<organism evidence="1 2">
    <name type="scientific">Sphaerodactylus townsendi</name>
    <dbReference type="NCBI Taxonomy" id="933632"/>
    <lineage>
        <taxon>Eukaryota</taxon>
        <taxon>Metazoa</taxon>
        <taxon>Chordata</taxon>
        <taxon>Craniata</taxon>
        <taxon>Vertebrata</taxon>
        <taxon>Euteleostomi</taxon>
        <taxon>Lepidosauria</taxon>
        <taxon>Squamata</taxon>
        <taxon>Bifurcata</taxon>
        <taxon>Gekkota</taxon>
        <taxon>Sphaerodactylidae</taxon>
        <taxon>Sphaerodactylus</taxon>
    </lineage>
</organism>
<gene>
    <name evidence="1" type="primary">FOXK1_2</name>
    <name evidence="1" type="ORF">K3G42_031086</name>
</gene>
<reference evidence="1" key="1">
    <citation type="submission" date="2021-08" db="EMBL/GenBank/DDBJ databases">
        <title>The first chromosome-level gecko genome reveals the dynamic sex chromosomes of Neotropical dwarf geckos (Sphaerodactylidae: Sphaerodactylus).</title>
        <authorList>
            <person name="Pinto B.J."/>
            <person name="Keating S.E."/>
            <person name="Gamble T."/>
        </authorList>
    </citation>
    <scope>NUCLEOTIDE SEQUENCE</scope>
    <source>
        <strain evidence="1">TG3544</strain>
    </source>
</reference>
<evidence type="ECO:0000313" key="2">
    <source>
        <dbReference type="Proteomes" id="UP000827872"/>
    </source>
</evidence>
<dbReference type="Proteomes" id="UP000827872">
    <property type="component" value="Linkage Group LG04"/>
</dbReference>
<keyword evidence="2" id="KW-1185">Reference proteome</keyword>
<name>A0ACB8FKF3_9SAUR</name>